<accession>A0AAD7W7E8</accession>
<sequence length="407" mass="45902">MWPLKLCEVTSSAVSRMEAKANSFIRKWLGLPRCFSAAGLYGRNSLQLPLKSITLGYRQEKARLVMELRDSSDRTVKEANARVATGRKWRAKEEVQKAMGRLQHQEVVGMVQTGRAGLGWSDPPVLWSKASRKERKDLVVSEVTKIEQELRVKSVAQGQQGRATYDTLPSPRNLHQWLGTEQSCDLCGTINASLQHVLSGCKTALTQGRLTWRHDQVLRKLAEVLEKCRQEANSQRPSGSQQRIHFLRQGEPAQHSSKRPPSNLLTSGADWKMKVDLGRQLQFPQEICSTTLRPDVVLWSAAAKSALLIELTVPWEEGLEAAYERKMAKYADLVAECRESGWSVRMYPVEVGARGFVGSSTSRLLRDLGLRRARLSKSTKELSEEAEKASHWLWLRRRDKTWGATSA</sequence>
<evidence type="ECO:0000313" key="2">
    <source>
        <dbReference type="Proteomes" id="UP001221898"/>
    </source>
</evidence>
<gene>
    <name evidence="1" type="ORF">AAFF_G00184660</name>
</gene>
<dbReference type="EMBL" id="JAINUG010000246">
    <property type="protein sequence ID" value="KAJ8385604.1"/>
    <property type="molecule type" value="Genomic_DNA"/>
</dbReference>
<protein>
    <recommendedName>
        <fullName evidence="3">Reverse transcriptase</fullName>
    </recommendedName>
</protein>
<evidence type="ECO:0000313" key="1">
    <source>
        <dbReference type="EMBL" id="KAJ8385604.1"/>
    </source>
</evidence>
<organism evidence="1 2">
    <name type="scientific">Aldrovandia affinis</name>
    <dbReference type="NCBI Taxonomy" id="143900"/>
    <lineage>
        <taxon>Eukaryota</taxon>
        <taxon>Metazoa</taxon>
        <taxon>Chordata</taxon>
        <taxon>Craniata</taxon>
        <taxon>Vertebrata</taxon>
        <taxon>Euteleostomi</taxon>
        <taxon>Actinopterygii</taxon>
        <taxon>Neopterygii</taxon>
        <taxon>Teleostei</taxon>
        <taxon>Notacanthiformes</taxon>
        <taxon>Halosauridae</taxon>
        <taxon>Aldrovandia</taxon>
    </lineage>
</organism>
<comment type="caution">
    <text evidence="1">The sequence shown here is derived from an EMBL/GenBank/DDBJ whole genome shotgun (WGS) entry which is preliminary data.</text>
</comment>
<proteinExistence type="predicted"/>
<keyword evidence="2" id="KW-1185">Reference proteome</keyword>
<dbReference type="Proteomes" id="UP001221898">
    <property type="component" value="Unassembled WGS sequence"/>
</dbReference>
<evidence type="ECO:0008006" key="3">
    <source>
        <dbReference type="Google" id="ProtNLM"/>
    </source>
</evidence>
<name>A0AAD7W7E8_9TELE</name>
<dbReference type="AlphaFoldDB" id="A0AAD7W7E8"/>
<reference evidence="1" key="1">
    <citation type="journal article" date="2023" name="Science">
        <title>Genome structures resolve the early diversification of teleost fishes.</title>
        <authorList>
            <person name="Parey E."/>
            <person name="Louis A."/>
            <person name="Montfort J."/>
            <person name="Bouchez O."/>
            <person name="Roques C."/>
            <person name="Iampietro C."/>
            <person name="Lluch J."/>
            <person name="Castinel A."/>
            <person name="Donnadieu C."/>
            <person name="Desvignes T."/>
            <person name="Floi Bucao C."/>
            <person name="Jouanno E."/>
            <person name="Wen M."/>
            <person name="Mejri S."/>
            <person name="Dirks R."/>
            <person name="Jansen H."/>
            <person name="Henkel C."/>
            <person name="Chen W.J."/>
            <person name="Zahm M."/>
            <person name="Cabau C."/>
            <person name="Klopp C."/>
            <person name="Thompson A.W."/>
            <person name="Robinson-Rechavi M."/>
            <person name="Braasch I."/>
            <person name="Lecointre G."/>
            <person name="Bobe J."/>
            <person name="Postlethwait J.H."/>
            <person name="Berthelot C."/>
            <person name="Roest Crollius H."/>
            <person name="Guiguen Y."/>
        </authorList>
    </citation>
    <scope>NUCLEOTIDE SEQUENCE</scope>
    <source>
        <strain evidence="1">NC1722</strain>
    </source>
</reference>